<dbReference type="OrthoDB" id="278338at2759"/>
<organism evidence="2 3">
    <name type="scientific">Drosophila hydei</name>
    <name type="common">Fruit fly</name>
    <dbReference type="NCBI Taxonomy" id="7224"/>
    <lineage>
        <taxon>Eukaryota</taxon>
        <taxon>Metazoa</taxon>
        <taxon>Ecdysozoa</taxon>
        <taxon>Arthropoda</taxon>
        <taxon>Hexapoda</taxon>
        <taxon>Insecta</taxon>
        <taxon>Pterygota</taxon>
        <taxon>Neoptera</taxon>
        <taxon>Endopterygota</taxon>
        <taxon>Diptera</taxon>
        <taxon>Brachycera</taxon>
        <taxon>Muscomorpha</taxon>
        <taxon>Ephydroidea</taxon>
        <taxon>Drosophilidae</taxon>
        <taxon>Drosophila</taxon>
    </lineage>
</organism>
<dbReference type="GeneID" id="111600528"/>
<feature type="region of interest" description="Disordered" evidence="1">
    <location>
        <begin position="143"/>
        <end position="167"/>
    </location>
</feature>
<feature type="region of interest" description="Disordered" evidence="1">
    <location>
        <begin position="179"/>
        <end position="198"/>
    </location>
</feature>
<feature type="compositionally biased region" description="Basic residues" evidence="1">
    <location>
        <begin position="158"/>
        <end position="167"/>
    </location>
</feature>
<evidence type="ECO:0000256" key="1">
    <source>
        <dbReference type="SAM" id="MobiDB-lite"/>
    </source>
</evidence>
<evidence type="ECO:0000313" key="3">
    <source>
        <dbReference type="RefSeq" id="XP_030081803.1"/>
    </source>
</evidence>
<dbReference type="Proteomes" id="UP000504633">
    <property type="component" value="Unplaced"/>
</dbReference>
<sequence>MSRHGIVLLGNIGQLLMCRSSLRPLERCGWRLKPVSATFATLRAWPGIDQQQHRNFATGTTSTDDDEDRRKKHEKHKKQSLAIGFNTANSARDNQPRDLANKVNSFMTTKNLNNLRNLAHIRRQLNQDRKNFNALRERLNVNKQKNNFPRMDNSKQKQAPRKERKKKYMNVLEYRQFKKEQVLKSYGRNKKRVKPKQR</sequence>
<keyword evidence="2" id="KW-1185">Reference proteome</keyword>
<name>A0A6J2SVF4_DROHY</name>
<protein>
    <submittedName>
        <fullName evidence="3">Uncharacterized protein LOC111600528 isoform X3</fullName>
    </submittedName>
</protein>
<feature type="compositionally biased region" description="Basic residues" evidence="1">
    <location>
        <begin position="187"/>
        <end position="198"/>
    </location>
</feature>
<reference evidence="3" key="1">
    <citation type="submission" date="2025-08" db="UniProtKB">
        <authorList>
            <consortium name="RefSeq"/>
        </authorList>
    </citation>
    <scope>IDENTIFICATION</scope>
    <source>
        <strain evidence="3">15085-1641.00</strain>
        <tissue evidence="3">Whole body</tissue>
    </source>
</reference>
<dbReference type="RefSeq" id="XP_030081803.1">
    <property type="nucleotide sequence ID" value="XM_030225943.1"/>
</dbReference>
<feature type="compositionally biased region" description="Polar residues" evidence="1">
    <location>
        <begin position="50"/>
        <end position="62"/>
    </location>
</feature>
<accession>A0A6J2SVF4</accession>
<gene>
    <name evidence="3" type="primary">LOC111600528</name>
</gene>
<feature type="compositionally biased region" description="Basic residues" evidence="1">
    <location>
        <begin position="70"/>
        <end position="79"/>
    </location>
</feature>
<dbReference type="AlphaFoldDB" id="A0A6J2SVF4"/>
<evidence type="ECO:0000313" key="2">
    <source>
        <dbReference type="Proteomes" id="UP000504633"/>
    </source>
</evidence>
<feature type="region of interest" description="Disordered" evidence="1">
    <location>
        <begin position="50"/>
        <end position="79"/>
    </location>
</feature>
<proteinExistence type="predicted"/>
<dbReference type="CTD" id="90550"/>